<name>A0A1D3SKS7_PLABE</name>
<evidence type="ECO:0000313" key="5">
    <source>
        <dbReference type="Proteomes" id="UP000219974"/>
    </source>
</evidence>
<dbReference type="EMBL" id="LT608278">
    <property type="protein sequence ID" value="SCO62478.1"/>
    <property type="molecule type" value="Genomic_DNA"/>
</dbReference>
<gene>
    <name evidence="3" type="primary">ARA1</name>
    <name evidence="1" type="ORF">PBNK65E_000427900</name>
    <name evidence="3" type="ORF">PBSP11A_000427500</name>
    <name evidence="2" type="ORF">PBSP11RLL_000427100</name>
</gene>
<evidence type="ECO:0000313" key="2">
    <source>
        <dbReference type="EMBL" id="SCO62478.1"/>
    </source>
</evidence>
<dbReference type="VEuPathDB" id="PlasmoDB:PBANKA_1410950"/>
<reference evidence="4 5" key="1">
    <citation type="submission" date="2016-08" db="EMBL/GenBank/DDBJ databases">
        <authorList>
            <consortium name="Pathogen Informatics"/>
        </authorList>
    </citation>
    <scope>NUCLEOTIDE SEQUENCE [LARGE SCALE GENOMIC DNA]</scope>
    <source>
        <strain evidence="1 6">NK65e</strain>
        <strain evidence="3 4">SP11 Antwerpcl1</strain>
        <strain evidence="2 5">SP11 RLL</strain>
    </source>
</reference>
<proteinExistence type="predicted"/>
<organism evidence="3 4">
    <name type="scientific">Plasmodium berghei</name>
    <dbReference type="NCBI Taxonomy" id="5821"/>
    <lineage>
        <taxon>Eukaryota</taxon>
        <taxon>Sar</taxon>
        <taxon>Alveolata</taxon>
        <taxon>Apicomplexa</taxon>
        <taxon>Aconoidasida</taxon>
        <taxon>Haemosporida</taxon>
        <taxon>Plasmodiidae</taxon>
        <taxon>Plasmodium</taxon>
        <taxon>Plasmodium (Vinckeia)</taxon>
    </lineage>
</organism>
<dbReference type="Proteomes" id="UP000219974">
    <property type="component" value="Chromosome 14"/>
</dbReference>
<evidence type="ECO:0000313" key="4">
    <source>
        <dbReference type="Proteomes" id="UP000219860"/>
    </source>
</evidence>
<dbReference type="EMBL" id="LT608262">
    <property type="protein sequence ID" value="SCO64036.1"/>
    <property type="molecule type" value="Genomic_DNA"/>
</dbReference>
<protein>
    <submittedName>
        <fullName evidence="3">Apical ring associated protein 1</fullName>
    </submittedName>
</protein>
<dbReference type="Proteomes" id="UP000219860">
    <property type="component" value="Chromosome 14"/>
</dbReference>
<dbReference type="EMBL" id="LT614640">
    <property type="protein sequence ID" value="SCN28280.1"/>
    <property type="molecule type" value="Genomic_DNA"/>
</dbReference>
<sequence length="63" mass="6767">MSILYAPSSSLIYKECISVPVVSTPSVYTVYTAPSPTIITTQIQPRLPVVFISNPIGGKTIII</sequence>
<evidence type="ECO:0000313" key="6">
    <source>
        <dbReference type="Proteomes" id="UP000220214"/>
    </source>
</evidence>
<evidence type="ECO:0000313" key="3">
    <source>
        <dbReference type="EMBL" id="SCO64036.1"/>
    </source>
</evidence>
<evidence type="ECO:0000313" key="1">
    <source>
        <dbReference type="EMBL" id="SCN28280.1"/>
    </source>
</evidence>
<dbReference type="OrthoDB" id="10344794at2759"/>
<dbReference type="Proteomes" id="UP000220214">
    <property type="component" value="Chromosome 14"/>
</dbReference>
<accession>A0A1D3SKS7</accession>
<dbReference type="AlphaFoldDB" id="A0A1D3SKS7"/>